<evidence type="ECO:0000313" key="4">
    <source>
        <dbReference type="Proteomes" id="UP000479241"/>
    </source>
</evidence>
<dbReference type="InterPro" id="IPR003615">
    <property type="entry name" value="HNH_nuc"/>
</dbReference>
<sequence>MSAVGSVRSPLEAGLVALLLERPPTSARLPVGVLTKEEKAAELQRLQVRRAMDAAYEAELILGLAEDTPDTLDPSADHPGARKGAWAPDTELPGVSQFFSSELAVVLNCGRATASHRARRAWTYRENLPATWAALTGGALDEGRAAVLADVLQHTSPDIARQVESRLLPEAGELSRTRLRARALELLVALDADAVDARREDAERQADVRSYPSHLEGMATLAAELPADEVAEAYALIDQLAAMAKADGDPRPIGQIRAEVFSLLVRRPADHGLPAVSAQVTVTAALDAVEGASAAPGSVGGLPITAAHVRELLRRIAALGLQRPEGGSLALALTDPDGRLLAATTPEQLAGVARRGCRDHPEATCDCPLLSRPPATDTYTPTGAQDAFVVTRDRGCRFPHCGQRVGWTDRDHVVPHAAGGATDCANLCCLCRSHHRLKTLARGWLFVMDDDGTLHVTTPSGVTRTTRPPGMHPPGLRPLSPGPPNPEKPAERSPSGPAADDDPPPL</sequence>
<evidence type="ECO:0000256" key="1">
    <source>
        <dbReference type="SAM" id="MobiDB-lite"/>
    </source>
</evidence>
<feature type="region of interest" description="Disordered" evidence="1">
    <location>
        <begin position="458"/>
        <end position="506"/>
    </location>
</feature>
<name>A0A6L9W0K9_9ACTN</name>
<organism evidence="3 4">
    <name type="scientific">Blastococcus saxobsidens</name>
    <dbReference type="NCBI Taxonomy" id="138336"/>
    <lineage>
        <taxon>Bacteria</taxon>
        <taxon>Bacillati</taxon>
        <taxon>Actinomycetota</taxon>
        <taxon>Actinomycetes</taxon>
        <taxon>Geodermatophilales</taxon>
        <taxon>Geodermatophilaceae</taxon>
        <taxon>Blastococcus</taxon>
    </lineage>
</organism>
<dbReference type="InterPro" id="IPR003870">
    <property type="entry name" value="DUF222"/>
</dbReference>
<evidence type="ECO:0000259" key="2">
    <source>
        <dbReference type="SMART" id="SM00507"/>
    </source>
</evidence>
<feature type="domain" description="HNH nuclease" evidence="2">
    <location>
        <begin position="384"/>
        <end position="436"/>
    </location>
</feature>
<dbReference type="Gene3D" id="1.10.30.50">
    <property type="match status" value="1"/>
</dbReference>
<dbReference type="Proteomes" id="UP000479241">
    <property type="component" value="Unassembled WGS sequence"/>
</dbReference>
<feature type="compositionally biased region" description="Pro residues" evidence="1">
    <location>
        <begin position="470"/>
        <end position="487"/>
    </location>
</feature>
<proteinExistence type="predicted"/>
<dbReference type="SMART" id="SM00507">
    <property type="entry name" value="HNHc"/>
    <property type="match status" value="1"/>
</dbReference>
<reference evidence="3 4" key="1">
    <citation type="submission" date="2019-12" db="EMBL/GenBank/DDBJ databases">
        <title>the WGS of Blastococcus saxobsidens 67B17.</title>
        <authorList>
            <person name="Jiang Z."/>
        </authorList>
    </citation>
    <scope>NUCLEOTIDE SEQUENCE [LARGE SCALE GENOMIC DNA]</scope>
    <source>
        <strain evidence="3 4">67B17</strain>
    </source>
</reference>
<dbReference type="AlphaFoldDB" id="A0A6L9W0K9"/>
<evidence type="ECO:0000313" key="3">
    <source>
        <dbReference type="EMBL" id="NEK85498.1"/>
    </source>
</evidence>
<dbReference type="Pfam" id="PF02720">
    <property type="entry name" value="DUF222"/>
    <property type="match status" value="1"/>
</dbReference>
<dbReference type="EMBL" id="JAAGWG010000008">
    <property type="protein sequence ID" value="NEK85498.1"/>
    <property type="molecule type" value="Genomic_DNA"/>
</dbReference>
<dbReference type="RefSeq" id="WP_163203550.1">
    <property type="nucleotide sequence ID" value="NZ_JAAGWG010000008.1"/>
</dbReference>
<accession>A0A6L9W0K9</accession>
<feature type="region of interest" description="Disordered" evidence="1">
    <location>
        <begin position="67"/>
        <end position="87"/>
    </location>
</feature>
<comment type="caution">
    <text evidence="3">The sequence shown here is derived from an EMBL/GenBank/DDBJ whole genome shotgun (WGS) entry which is preliminary data.</text>
</comment>
<protein>
    <submittedName>
        <fullName evidence="3">DUF222 domain-containing protein</fullName>
    </submittedName>
</protein>
<dbReference type="CDD" id="cd00085">
    <property type="entry name" value="HNHc"/>
    <property type="match status" value="1"/>
</dbReference>
<gene>
    <name evidence="3" type="ORF">GCU60_06955</name>
</gene>